<proteinExistence type="predicted"/>
<evidence type="ECO:0000313" key="1">
    <source>
        <dbReference type="EMBL" id="MCW3806477.1"/>
    </source>
</evidence>
<name>A0AAE3MGA7_9BACT</name>
<dbReference type="Proteomes" id="UP001207408">
    <property type="component" value="Unassembled WGS sequence"/>
</dbReference>
<comment type="caution">
    <text evidence="1">The sequence shown here is derived from an EMBL/GenBank/DDBJ whole genome shotgun (WGS) entry which is preliminary data.</text>
</comment>
<sequence>MKKNVMAWCLIVVCSTAIYSQKAKRYALKSGYVKLELTGSTVGTKELWWDDFGEKTCEIEKSVTTTKLFGMKTTEEKHAKTIVVKDNYWTVNYIENTGCKGTVPGYNIGQEISESMTEEEREAFANGVLESMGGQKLGSESLNGYSCDVFTIMGCKSWLYKGVAIKSEVKVMGIVNNEMFTDLKPGISVPASTFTAPTDVNYQDLSAAQNNFFAQMGNMPAMEDMDDDDDDLQIPVEYPFDKFKSVVNGFSYGGYKSWGVNSVFGVHASTLTKGFSSLTIVAESRKNAEEGEYSGMEKFTHNGHNCYYGEMEEEEGTALIIDYPAYDMYIIIAALPTMDKSTLVSISDKLQF</sequence>
<dbReference type="RefSeq" id="WP_301199951.1">
    <property type="nucleotide sequence ID" value="NZ_JAPDPI010000025.1"/>
</dbReference>
<organism evidence="1 2">
    <name type="scientific">Plebeiibacterium marinum</name>
    <dbReference type="NCBI Taxonomy" id="2992111"/>
    <lineage>
        <taxon>Bacteria</taxon>
        <taxon>Pseudomonadati</taxon>
        <taxon>Bacteroidota</taxon>
        <taxon>Bacteroidia</taxon>
        <taxon>Marinilabiliales</taxon>
        <taxon>Marinilabiliaceae</taxon>
        <taxon>Plebeiibacterium</taxon>
    </lineage>
</organism>
<reference evidence="1" key="1">
    <citation type="submission" date="2022-10" db="EMBL/GenBank/DDBJ databases">
        <authorList>
            <person name="Yu W.X."/>
        </authorList>
    </citation>
    <scope>NUCLEOTIDE SEQUENCE</scope>
    <source>
        <strain evidence="1">D04</strain>
    </source>
</reference>
<gene>
    <name evidence="1" type="ORF">OM074_12650</name>
</gene>
<accession>A0AAE3MGA7</accession>
<keyword evidence="2" id="KW-1185">Reference proteome</keyword>
<evidence type="ECO:0000313" key="2">
    <source>
        <dbReference type="Proteomes" id="UP001207408"/>
    </source>
</evidence>
<protein>
    <recommendedName>
        <fullName evidence="3">DUF4367 domain-containing protein</fullName>
    </recommendedName>
</protein>
<dbReference type="EMBL" id="JAPDPI010000025">
    <property type="protein sequence ID" value="MCW3806477.1"/>
    <property type="molecule type" value="Genomic_DNA"/>
</dbReference>
<dbReference type="AlphaFoldDB" id="A0AAE3MGA7"/>
<evidence type="ECO:0008006" key="3">
    <source>
        <dbReference type="Google" id="ProtNLM"/>
    </source>
</evidence>